<dbReference type="AlphaFoldDB" id="A0A1Y3NZX3"/>
<comment type="catalytic activity">
    <reaction evidence="5">
        <text>chorismate = prephenate</text>
        <dbReference type="Rhea" id="RHEA:13897"/>
        <dbReference type="ChEBI" id="CHEBI:29748"/>
        <dbReference type="ChEBI" id="CHEBI:29934"/>
        <dbReference type="EC" id="5.4.99.5"/>
    </reaction>
</comment>
<dbReference type="EMBL" id="LOHF01000011">
    <property type="protein sequence ID" value="OUM73130.1"/>
    <property type="molecule type" value="Genomic_DNA"/>
</dbReference>
<keyword evidence="9" id="KW-1185">Reference proteome</keyword>
<dbReference type="InterPro" id="IPR036979">
    <property type="entry name" value="CM_dom_sf"/>
</dbReference>
<dbReference type="NCBIfam" id="NF006741">
    <property type="entry name" value="PRK09269.1"/>
    <property type="match status" value="1"/>
</dbReference>
<dbReference type="NCBIfam" id="TIGR01806">
    <property type="entry name" value="CM_mono2"/>
    <property type="match status" value="1"/>
</dbReference>
<evidence type="ECO:0000313" key="9">
    <source>
        <dbReference type="Proteomes" id="UP000195440"/>
    </source>
</evidence>
<evidence type="ECO:0000256" key="6">
    <source>
        <dbReference type="SAM" id="SignalP"/>
    </source>
</evidence>
<feature type="domain" description="Chorismate mutase" evidence="7">
    <location>
        <begin position="11"/>
        <end position="107"/>
    </location>
</feature>
<name>A0A1Y3NZX3_9PSED</name>
<dbReference type="PROSITE" id="PS51257">
    <property type="entry name" value="PROKAR_LIPOPROTEIN"/>
    <property type="match status" value="1"/>
</dbReference>
<evidence type="ECO:0000256" key="2">
    <source>
        <dbReference type="ARBA" id="ARBA00012404"/>
    </source>
</evidence>
<evidence type="ECO:0000313" key="8">
    <source>
        <dbReference type="EMBL" id="OUM73130.1"/>
    </source>
</evidence>
<dbReference type="SUPFAM" id="SSF48600">
    <property type="entry name" value="Chorismate mutase II"/>
    <property type="match status" value="1"/>
</dbReference>
<evidence type="ECO:0000256" key="3">
    <source>
        <dbReference type="ARBA" id="ARBA00022729"/>
    </source>
</evidence>
<dbReference type="InterPro" id="IPR036263">
    <property type="entry name" value="Chorismate_II_sf"/>
</dbReference>
<comment type="function">
    <text evidence="5">Catalyzes the Claisen rearrangement of chorismate to prephenate.</text>
</comment>
<dbReference type="RefSeq" id="WP_087268417.1">
    <property type="nucleotide sequence ID" value="NZ_JBJGBV010000008.1"/>
</dbReference>
<organism evidence="8 9">
    <name type="scientific">Pseudomonas caspiana</name>
    <dbReference type="NCBI Taxonomy" id="1451454"/>
    <lineage>
        <taxon>Bacteria</taxon>
        <taxon>Pseudomonadati</taxon>
        <taxon>Pseudomonadota</taxon>
        <taxon>Gammaproteobacteria</taxon>
        <taxon>Pseudomonadales</taxon>
        <taxon>Pseudomonadaceae</taxon>
        <taxon>Pseudomonas</taxon>
    </lineage>
</organism>
<dbReference type="SMART" id="SM00830">
    <property type="entry name" value="CM_2"/>
    <property type="match status" value="1"/>
</dbReference>
<dbReference type="PANTHER" id="PTHR38041">
    <property type="entry name" value="CHORISMATE MUTASE"/>
    <property type="match status" value="1"/>
</dbReference>
<comment type="pathway">
    <text evidence="1 5">Metabolic intermediate biosynthesis; prephenate biosynthesis; prephenate from chorismate: step 1/1.</text>
</comment>
<dbReference type="GO" id="GO:0004106">
    <property type="term" value="F:chorismate mutase activity"/>
    <property type="evidence" value="ECO:0007669"/>
    <property type="project" value="UniProtKB-EC"/>
</dbReference>
<accession>A0A1Y3NZX3</accession>
<feature type="signal peptide" evidence="6">
    <location>
        <begin position="1"/>
        <end position="21"/>
    </location>
</feature>
<dbReference type="GO" id="GO:0009697">
    <property type="term" value="P:salicylic acid biosynthetic process"/>
    <property type="evidence" value="ECO:0007669"/>
    <property type="project" value="TreeGrafter"/>
</dbReference>
<dbReference type="GO" id="GO:0046417">
    <property type="term" value="P:chorismate metabolic process"/>
    <property type="evidence" value="ECO:0007669"/>
    <property type="project" value="InterPro"/>
</dbReference>
<sequence>MCNPTRLLFLCAVLTSLTACAGAPQTSTAPAPLAPLLATISERLAVADQVALTKWDSGKPIQDSSREAQVIAAAAKLAPTYSLDAQEVSQFLAAQIEANKLVQYALLAKWHETGKAPDTPRPDLVGQIRPHLDQLQTRLLREYSAFAMYRQDPECPNWLIQQSRLQAKDPIHDLALTRAVGELCIIRK</sequence>
<dbReference type="Proteomes" id="UP000195440">
    <property type="component" value="Unassembled WGS sequence"/>
</dbReference>
<keyword evidence="3 6" id="KW-0732">Signal</keyword>
<comment type="caution">
    <text evidence="8">The sequence shown here is derived from an EMBL/GenBank/DDBJ whole genome shotgun (WGS) entry which is preliminary data.</text>
</comment>
<reference evidence="8 9" key="1">
    <citation type="journal article" date="2017" name="Syst. Appl. Microbiol.">
        <title>Pseudomonas caspiana sp. nov., a citrus pathogen in the Pseudomonas syringae phylogenetic group.</title>
        <authorList>
            <person name="Busquets A."/>
            <person name="Gomila M."/>
            <person name="Beiki F."/>
            <person name="Mulet M."/>
            <person name="Rahimian H."/>
            <person name="Garcia-Valdes E."/>
            <person name="Lalucat J."/>
        </authorList>
    </citation>
    <scope>NUCLEOTIDE SEQUENCE [LARGE SCALE GENOMIC DNA]</scope>
    <source>
        <strain evidence="8 9">FBF102</strain>
    </source>
</reference>
<dbReference type="InterPro" id="IPR002701">
    <property type="entry name" value="CM_II_prokaryot"/>
</dbReference>
<protein>
    <recommendedName>
        <fullName evidence="2 5">Chorismate mutase</fullName>
        <ecNumber evidence="2 5">5.4.99.5</ecNumber>
    </recommendedName>
</protein>
<gene>
    <name evidence="8" type="ORF">AUC60_14110</name>
</gene>
<proteinExistence type="predicted"/>
<dbReference type="InterPro" id="IPR008240">
    <property type="entry name" value="Chorismate_mutase_periplasmic"/>
</dbReference>
<dbReference type="InterPro" id="IPR051331">
    <property type="entry name" value="Chorismate_mutase-related"/>
</dbReference>
<evidence type="ECO:0000259" key="7">
    <source>
        <dbReference type="PROSITE" id="PS51168"/>
    </source>
</evidence>
<dbReference type="Gene3D" id="1.20.59.10">
    <property type="entry name" value="Chorismate mutase"/>
    <property type="match status" value="1"/>
</dbReference>
<dbReference type="Pfam" id="PF01817">
    <property type="entry name" value="CM_2"/>
    <property type="match status" value="1"/>
</dbReference>
<keyword evidence="4 5" id="KW-0413">Isomerase</keyword>
<dbReference type="PANTHER" id="PTHR38041:SF2">
    <property type="entry name" value="SECRETED CHORISMATE MUTASE"/>
    <property type="match status" value="1"/>
</dbReference>
<evidence type="ECO:0000256" key="1">
    <source>
        <dbReference type="ARBA" id="ARBA00004817"/>
    </source>
</evidence>
<evidence type="ECO:0000256" key="4">
    <source>
        <dbReference type="ARBA" id="ARBA00023235"/>
    </source>
</evidence>
<dbReference type="UniPathway" id="UPA00120">
    <property type="reaction ID" value="UER00203"/>
</dbReference>
<dbReference type="PROSITE" id="PS51168">
    <property type="entry name" value="CHORISMATE_MUT_2"/>
    <property type="match status" value="1"/>
</dbReference>
<evidence type="ECO:0000256" key="5">
    <source>
        <dbReference type="PIRNR" id="PIRNR026640"/>
    </source>
</evidence>
<feature type="chain" id="PRO_5011966090" description="Chorismate mutase" evidence="6">
    <location>
        <begin position="22"/>
        <end position="188"/>
    </location>
</feature>
<dbReference type="PIRSF" id="PIRSF026640">
    <property type="entry name" value="Peripl_chor_mut"/>
    <property type="match status" value="1"/>
</dbReference>
<dbReference type="EC" id="5.4.99.5" evidence="2 5"/>
<dbReference type="OrthoDB" id="6874113at2"/>